<evidence type="ECO:0000256" key="4">
    <source>
        <dbReference type="ARBA" id="ARBA00022705"/>
    </source>
</evidence>
<dbReference type="PANTHER" id="PTHR33175:SF13">
    <property type="entry name" value="HISTONE-LIKE PROTEIN"/>
    <property type="match status" value="1"/>
</dbReference>
<dbReference type="GO" id="GO:0006260">
    <property type="term" value="P:DNA replication"/>
    <property type="evidence" value="ECO:0007669"/>
    <property type="project" value="UniProtKB-KW"/>
</dbReference>
<evidence type="ECO:0000256" key="7">
    <source>
        <dbReference type="ARBA" id="ARBA00033120"/>
    </source>
</evidence>
<sequence length="95" mass="10123">MAKLTKTATIAAIAEAADISKAQAKTALEALADLAYNNAKDGFTIPGLGKVSIRQTKAREMVMRFGPRTGETVQVPAKKKLKFTYLKAAKEAIGI</sequence>
<dbReference type="InterPro" id="IPR000119">
    <property type="entry name" value="Hist_DNA-bd"/>
</dbReference>
<comment type="subcellular location">
    <subcellularLocation>
        <location evidence="1">Virion</location>
    </subcellularLocation>
</comment>
<keyword evidence="4" id="KW-0235">DNA replication</keyword>
<evidence type="ECO:0000256" key="2">
    <source>
        <dbReference type="ARBA" id="ARBA00011738"/>
    </source>
</evidence>
<keyword evidence="6" id="KW-0426">Late protein</keyword>
<dbReference type="SMART" id="SM00411">
    <property type="entry name" value="BHL"/>
    <property type="match status" value="1"/>
</dbReference>
<evidence type="ECO:0000256" key="1">
    <source>
        <dbReference type="ARBA" id="ARBA00004328"/>
    </source>
</evidence>
<dbReference type="InterPro" id="IPR010992">
    <property type="entry name" value="IHF-like_DNA-bd_dom_sf"/>
</dbReference>
<reference evidence="10" key="1">
    <citation type="submission" date="2018-05" db="EMBL/GenBank/DDBJ databases">
        <authorList>
            <person name="Lanie J.A."/>
            <person name="Ng W.-L."/>
            <person name="Kazmierczak K.M."/>
            <person name="Andrzejewski T.M."/>
            <person name="Davidsen T.M."/>
            <person name="Wayne K.J."/>
            <person name="Tettelin H."/>
            <person name="Glass J.I."/>
            <person name="Rusch D."/>
            <person name="Podicherti R."/>
            <person name="Tsui H.-C.T."/>
            <person name="Winkler M.E."/>
        </authorList>
    </citation>
    <scope>NUCLEOTIDE SEQUENCE</scope>
</reference>
<dbReference type="Gene3D" id="4.10.520.10">
    <property type="entry name" value="IHF-like DNA-binding proteins"/>
    <property type="match status" value="1"/>
</dbReference>
<proteinExistence type="predicted"/>
<dbReference type="GO" id="GO:0030527">
    <property type="term" value="F:structural constituent of chromatin"/>
    <property type="evidence" value="ECO:0007669"/>
    <property type="project" value="InterPro"/>
</dbReference>
<evidence type="ECO:0000256" key="5">
    <source>
        <dbReference type="ARBA" id="ARBA00022844"/>
    </source>
</evidence>
<protein>
    <recommendedName>
        <fullName evidence="3">Viral histone-like protein</fullName>
    </recommendedName>
    <alternativeName>
        <fullName evidence="8">DNA-binding protein pA104R</fullName>
    </alternativeName>
    <alternativeName>
        <fullName evidence="7">pA104R</fullName>
    </alternativeName>
</protein>
<keyword evidence="5" id="KW-0946">Virion</keyword>
<evidence type="ECO:0000256" key="6">
    <source>
        <dbReference type="ARBA" id="ARBA00022921"/>
    </source>
</evidence>
<dbReference type="EMBL" id="UINC01132763">
    <property type="protein sequence ID" value="SVD15279.1"/>
    <property type="molecule type" value="Genomic_DNA"/>
</dbReference>
<name>A0A382SZD6_9ZZZZ</name>
<evidence type="ECO:0000256" key="8">
    <source>
        <dbReference type="ARBA" id="ARBA00033227"/>
    </source>
</evidence>
<accession>A0A382SZD6</accession>
<evidence type="ECO:0000313" key="10">
    <source>
        <dbReference type="EMBL" id="SVD15279.1"/>
    </source>
</evidence>
<dbReference type="AlphaFoldDB" id="A0A382SZD6"/>
<gene>
    <name evidence="10" type="ORF">METZ01_LOCUS368133</name>
</gene>
<organism evidence="10">
    <name type="scientific">marine metagenome</name>
    <dbReference type="NCBI Taxonomy" id="408172"/>
    <lineage>
        <taxon>unclassified sequences</taxon>
        <taxon>metagenomes</taxon>
        <taxon>ecological metagenomes</taxon>
    </lineage>
</organism>
<comment type="subunit">
    <text evidence="2">Homodimer.</text>
</comment>
<dbReference type="PANTHER" id="PTHR33175">
    <property type="entry name" value="DNA-BINDING PROTEIN HU"/>
    <property type="match status" value="1"/>
</dbReference>
<evidence type="ECO:0000256" key="3">
    <source>
        <dbReference type="ARBA" id="ARBA00016145"/>
    </source>
</evidence>
<dbReference type="Pfam" id="PF00216">
    <property type="entry name" value="Bac_DNA_binding"/>
    <property type="match status" value="1"/>
</dbReference>
<dbReference type="GO" id="GO:0044423">
    <property type="term" value="C:virion component"/>
    <property type="evidence" value="ECO:0007669"/>
    <property type="project" value="UniProtKB-KW"/>
</dbReference>
<evidence type="ECO:0000256" key="9">
    <source>
        <dbReference type="ARBA" id="ARBA00046140"/>
    </source>
</evidence>
<comment type="function">
    <text evidence="9">DNA-binding protein that plays a critical role in nucleoid compaction, genome replication and DNA replication and transcription. Binds to both ssDNA and dsDNA with a binding site covering about 15 nucleotides. Displays DNA-supercoiling activity only when associated with the viral DNA topoisomerase 2.</text>
</comment>
<dbReference type="GO" id="GO:0003677">
    <property type="term" value="F:DNA binding"/>
    <property type="evidence" value="ECO:0007669"/>
    <property type="project" value="InterPro"/>
</dbReference>
<dbReference type="GO" id="GO:0005829">
    <property type="term" value="C:cytosol"/>
    <property type="evidence" value="ECO:0007669"/>
    <property type="project" value="TreeGrafter"/>
</dbReference>
<dbReference type="SUPFAM" id="SSF47729">
    <property type="entry name" value="IHF-like DNA-binding proteins"/>
    <property type="match status" value="1"/>
</dbReference>